<sequence>MGVIQYNDAAFRALFPAFPSTVQYLPARIQAFWDTATAYISNRSGGCFCGGMTKAQQTLALNQMTAHLLYLSDLVAAGNTPGVMAGATIDKISVTLEPPPAPNQWSWWLNQTPYGQQLLSLLQVASAGGFYAGSGVPGRAGFQFGNGW</sequence>
<reference evidence="2" key="1">
    <citation type="submission" date="2017-06" db="EMBL/GenBank/DDBJ databases">
        <title>Genome analysis of Fimbriiglobus ruber SP5, the first member of the order Planctomycetales with confirmed chitinolytic capability.</title>
        <authorList>
            <person name="Ravin N.V."/>
            <person name="Rakitin A.L."/>
            <person name="Ivanova A.A."/>
            <person name="Beletsky A.V."/>
            <person name="Kulichevskaya I.S."/>
            <person name="Mardanov A.V."/>
            <person name="Dedysh S.N."/>
        </authorList>
    </citation>
    <scope>NUCLEOTIDE SEQUENCE [LARGE SCALE GENOMIC DNA]</scope>
    <source>
        <strain evidence="2">SP5</strain>
    </source>
</reference>
<dbReference type="EMBL" id="NIDE01000005">
    <property type="protein sequence ID" value="OWK42191.1"/>
    <property type="molecule type" value="Genomic_DNA"/>
</dbReference>
<evidence type="ECO:0000313" key="1">
    <source>
        <dbReference type="EMBL" id="OWK42191.1"/>
    </source>
</evidence>
<proteinExistence type="predicted"/>
<name>A0A225DL69_9BACT</name>
<organism evidence="1 2">
    <name type="scientific">Fimbriiglobus ruber</name>
    <dbReference type="NCBI Taxonomy" id="1908690"/>
    <lineage>
        <taxon>Bacteria</taxon>
        <taxon>Pseudomonadati</taxon>
        <taxon>Planctomycetota</taxon>
        <taxon>Planctomycetia</taxon>
        <taxon>Gemmatales</taxon>
        <taxon>Gemmataceae</taxon>
        <taxon>Fimbriiglobus</taxon>
    </lineage>
</organism>
<accession>A0A225DL69</accession>
<dbReference type="InterPro" id="IPR025127">
    <property type="entry name" value="DUF4054"/>
</dbReference>
<dbReference type="Pfam" id="PF13262">
    <property type="entry name" value="DUF4054"/>
    <property type="match status" value="1"/>
</dbReference>
<dbReference type="AlphaFoldDB" id="A0A225DL69"/>
<comment type="caution">
    <text evidence="1">The sequence shown here is derived from an EMBL/GenBank/DDBJ whole genome shotgun (WGS) entry which is preliminary data.</text>
</comment>
<dbReference type="RefSeq" id="WP_088255393.1">
    <property type="nucleotide sequence ID" value="NZ_NIDE01000005.1"/>
</dbReference>
<evidence type="ECO:0000313" key="2">
    <source>
        <dbReference type="Proteomes" id="UP000214646"/>
    </source>
</evidence>
<dbReference type="Proteomes" id="UP000214646">
    <property type="component" value="Unassembled WGS sequence"/>
</dbReference>
<protein>
    <submittedName>
        <fullName evidence="1">Phage protein</fullName>
    </submittedName>
</protein>
<gene>
    <name evidence="1" type="ORF">FRUB_04269</name>
</gene>
<keyword evidence="2" id="KW-1185">Reference proteome</keyword>
<dbReference type="OrthoDB" id="6638082at2"/>